<feature type="transmembrane region" description="Helical" evidence="1">
    <location>
        <begin position="343"/>
        <end position="363"/>
    </location>
</feature>
<dbReference type="InterPro" id="IPR013830">
    <property type="entry name" value="SGNH_hydro"/>
</dbReference>
<feature type="domain" description="SGNH hydrolase-type esterase" evidence="2">
    <location>
        <begin position="467"/>
        <end position="612"/>
    </location>
</feature>
<evidence type="ECO:0000313" key="4">
    <source>
        <dbReference type="Proteomes" id="UP001408356"/>
    </source>
</evidence>
<gene>
    <name evidence="3" type="ORF">SUNI508_12367</name>
</gene>
<dbReference type="Gene3D" id="3.40.50.1110">
    <property type="entry name" value="SGNH hydrolase"/>
    <property type="match status" value="1"/>
</dbReference>
<dbReference type="InterPro" id="IPR051532">
    <property type="entry name" value="Ester_Hydrolysis_Enzymes"/>
</dbReference>
<dbReference type="PANTHER" id="PTHR30383:SF31">
    <property type="entry name" value="SGNH HYDROLASE-TYPE ESTERASE DOMAIN-CONTAINING PROTEIN-RELATED"/>
    <property type="match status" value="1"/>
</dbReference>
<protein>
    <recommendedName>
        <fullName evidence="2">SGNH hydrolase-type esterase domain-containing protein</fullName>
    </recommendedName>
</protein>
<evidence type="ECO:0000256" key="1">
    <source>
        <dbReference type="SAM" id="Phobius"/>
    </source>
</evidence>
<reference evidence="3 4" key="1">
    <citation type="journal article" date="2024" name="J. Plant Pathol.">
        <title>Sequence and assembly of the genome of Seiridium unicorne, isolate CBS 538.82, causal agent of cypress canker disease.</title>
        <authorList>
            <person name="Scali E."/>
            <person name="Rocca G.D."/>
            <person name="Danti R."/>
            <person name="Garbelotto M."/>
            <person name="Barberini S."/>
            <person name="Baroncelli R."/>
            <person name="Emiliani G."/>
        </authorList>
    </citation>
    <scope>NUCLEOTIDE SEQUENCE [LARGE SCALE GENOMIC DNA]</scope>
    <source>
        <strain evidence="3 4">BM-138-508</strain>
    </source>
</reference>
<evidence type="ECO:0000259" key="2">
    <source>
        <dbReference type="Pfam" id="PF13472"/>
    </source>
</evidence>
<dbReference type="EMBL" id="JARVKF010000449">
    <property type="protein sequence ID" value="KAK9412768.1"/>
    <property type="molecule type" value="Genomic_DNA"/>
</dbReference>
<proteinExistence type="predicted"/>
<organism evidence="3 4">
    <name type="scientific">Seiridium unicorne</name>
    <dbReference type="NCBI Taxonomy" id="138068"/>
    <lineage>
        <taxon>Eukaryota</taxon>
        <taxon>Fungi</taxon>
        <taxon>Dikarya</taxon>
        <taxon>Ascomycota</taxon>
        <taxon>Pezizomycotina</taxon>
        <taxon>Sordariomycetes</taxon>
        <taxon>Xylariomycetidae</taxon>
        <taxon>Amphisphaeriales</taxon>
        <taxon>Sporocadaceae</taxon>
        <taxon>Seiridium</taxon>
    </lineage>
</organism>
<dbReference type="InterPro" id="IPR036514">
    <property type="entry name" value="SGNH_hydro_sf"/>
</dbReference>
<dbReference type="PANTHER" id="PTHR30383">
    <property type="entry name" value="THIOESTERASE 1/PROTEASE 1/LYSOPHOSPHOLIPASE L1"/>
    <property type="match status" value="1"/>
</dbReference>
<accession>A0ABR2UE79</accession>
<feature type="transmembrane region" description="Helical" evidence="1">
    <location>
        <begin position="205"/>
        <end position="227"/>
    </location>
</feature>
<sequence length="693" mass="77113">MRSWEFFCATGRHYETPSTFLVSRALAHVDQSEARRTPGNVHLQVAARGDALPPNWLRVLIRITREYRGGLGEKITTASSLRLPPEDGIFACFGPEARVNAPCIARQEREVDLEEDLVGLDFLEIVRDLHGPSPCWPLPPSPTFIRIDSLSGHLWGHVFTTHPALLCGYCIGSLTLGAVRTASVFLLAGIQQACHRRRNVENISSLFFCLLLLASGLTSSGFNLSLVRKLHIPRTKSNPRRALQSRSRTKRRTKLVLEDGIARYGTTPSYLSIARWIRPRTPCFDLFCGSLLHITIPSVRLPGSKSPHMGIAPHTVISDMPKKLLRLLRTNPHVAMIVARRRFVIALGVPLIILCMLMSGFVVDVDTHTKSDVLNGVHVGHSQSNSSAAHSNSTATALTERPKITYTSYERPGYERPLAHGIPLRVLALGASTTRGDSVAEVDNNGFRRPLRHRLTALGHKVNFVGADRLGNMTDNDIVAGPGVQVDTIHGMAEQIVSKSKPNLILVNAGTNDCLMHVDIDNFYKRYDNLVQYLFMASHKATLVLGTLLPTWDTRFNGREDVFRVNPQIRRLVKIYQKQGLPVVLAEMQGPDGIQDGNLAEDGMHPATAGYEMMATKLYEAILEADARGFLQPAEMVPWIPDDGEEGRKDESDYQNWLKQEKLEADRRAHEESEMAKMEAELEILRQQRLASG</sequence>
<dbReference type="Proteomes" id="UP001408356">
    <property type="component" value="Unassembled WGS sequence"/>
</dbReference>
<keyword evidence="4" id="KW-1185">Reference proteome</keyword>
<dbReference type="SUPFAM" id="SSF52266">
    <property type="entry name" value="SGNH hydrolase"/>
    <property type="match status" value="1"/>
</dbReference>
<comment type="caution">
    <text evidence="3">The sequence shown here is derived from an EMBL/GenBank/DDBJ whole genome shotgun (WGS) entry which is preliminary data.</text>
</comment>
<dbReference type="Pfam" id="PF13472">
    <property type="entry name" value="Lipase_GDSL_2"/>
    <property type="match status" value="1"/>
</dbReference>
<keyword evidence="1" id="KW-0472">Membrane</keyword>
<evidence type="ECO:0000313" key="3">
    <source>
        <dbReference type="EMBL" id="KAK9412768.1"/>
    </source>
</evidence>
<keyword evidence="1" id="KW-1133">Transmembrane helix</keyword>
<keyword evidence="1" id="KW-0812">Transmembrane</keyword>
<name>A0ABR2UE79_9PEZI</name>